<feature type="domain" description="Adaptor protein ClpS core" evidence="1">
    <location>
        <begin position="22"/>
        <end position="74"/>
    </location>
</feature>
<accession>A0A3B0UGS2</accession>
<reference evidence="2" key="1">
    <citation type="submission" date="2018-06" db="EMBL/GenBank/DDBJ databases">
        <authorList>
            <person name="Zhirakovskaya E."/>
        </authorList>
    </citation>
    <scope>NUCLEOTIDE SEQUENCE</scope>
</reference>
<gene>
    <name evidence="2" type="ORF">MNBD_BACTEROID07-1098</name>
</gene>
<dbReference type="InterPro" id="IPR003769">
    <property type="entry name" value="ClpS_core"/>
</dbReference>
<dbReference type="AlphaFoldDB" id="A0A3B0UGS2"/>
<proteinExistence type="predicted"/>
<evidence type="ECO:0000313" key="2">
    <source>
        <dbReference type="EMBL" id="VAW30221.1"/>
    </source>
</evidence>
<protein>
    <recommendedName>
        <fullName evidence="1">Adaptor protein ClpS core domain-containing protein</fullName>
    </recommendedName>
</protein>
<dbReference type="Pfam" id="PF02617">
    <property type="entry name" value="ClpS"/>
    <property type="match status" value="1"/>
</dbReference>
<dbReference type="SUPFAM" id="SSF54736">
    <property type="entry name" value="ClpS-like"/>
    <property type="match status" value="1"/>
</dbReference>
<dbReference type="EMBL" id="UOET01000488">
    <property type="protein sequence ID" value="VAW30221.1"/>
    <property type="molecule type" value="Genomic_DNA"/>
</dbReference>
<evidence type="ECO:0000259" key="1">
    <source>
        <dbReference type="Pfam" id="PF02617"/>
    </source>
</evidence>
<dbReference type="Gene3D" id="3.30.1390.10">
    <property type="match status" value="1"/>
</dbReference>
<dbReference type="InterPro" id="IPR014719">
    <property type="entry name" value="Ribosomal_bL12_C/ClpS-like"/>
</dbReference>
<name>A0A3B0UGS2_9ZZZZ</name>
<dbReference type="GO" id="GO:0030163">
    <property type="term" value="P:protein catabolic process"/>
    <property type="evidence" value="ECO:0007669"/>
    <property type="project" value="InterPro"/>
</dbReference>
<sequence>MTTKEKKLPDTGTDTQENSGKKLILFNDDINTFDFVIEALIEVCGHDPHQAENCTLIAHFKGKCAIKSGTVRDLRPCYKAMILKQLIVEIQ</sequence>
<organism evidence="2">
    <name type="scientific">hydrothermal vent metagenome</name>
    <dbReference type="NCBI Taxonomy" id="652676"/>
    <lineage>
        <taxon>unclassified sequences</taxon>
        <taxon>metagenomes</taxon>
        <taxon>ecological metagenomes</taxon>
    </lineage>
</organism>